<dbReference type="EMBL" id="MHLN01000044">
    <property type="protein sequence ID" value="OGZ10062.1"/>
    <property type="molecule type" value="Genomic_DNA"/>
</dbReference>
<keyword evidence="1" id="KW-0472">Membrane</keyword>
<evidence type="ECO:0000313" key="2">
    <source>
        <dbReference type="EMBL" id="OGZ10062.1"/>
    </source>
</evidence>
<dbReference type="Proteomes" id="UP000178099">
    <property type="component" value="Unassembled WGS sequence"/>
</dbReference>
<dbReference type="AlphaFoldDB" id="A0A1G2D9B6"/>
<reference evidence="2 3" key="1">
    <citation type="journal article" date="2016" name="Nat. Commun.">
        <title>Thousands of microbial genomes shed light on interconnected biogeochemical processes in an aquifer system.</title>
        <authorList>
            <person name="Anantharaman K."/>
            <person name="Brown C.T."/>
            <person name="Hug L.A."/>
            <person name="Sharon I."/>
            <person name="Castelle C.J."/>
            <person name="Probst A.J."/>
            <person name="Thomas B.C."/>
            <person name="Singh A."/>
            <person name="Wilkins M.J."/>
            <person name="Karaoz U."/>
            <person name="Brodie E.L."/>
            <person name="Williams K.H."/>
            <person name="Hubbard S.S."/>
            <person name="Banfield J.F."/>
        </authorList>
    </citation>
    <scope>NUCLEOTIDE SEQUENCE [LARGE SCALE GENOMIC DNA]</scope>
</reference>
<protein>
    <submittedName>
        <fullName evidence="2">Uncharacterized protein</fullName>
    </submittedName>
</protein>
<gene>
    <name evidence="2" type="ORF">A3D67_04055</name>
</gene>
<feature type="transmembrane region" description="Helical" evidence="1">
    <location>
        <begin position="6"/>
        <end position="25"/>
    </location>
</feature>
<evidence type="ECO:0000256" key="1">
    <source>
        <dbReference type="SAM" id="Phobius"/>
    </source>
</evidence>
<keyword evidence="1" id="KW-0812">Transmembrane</keyword>
<accession>A0A1G2D9B6</accession>
<name>A0A1G2D9B6_9BACT</name>
<proteinExistence type="predicted"/>
<comment type="caution">
    <text evidence="2">The sequence shown here is derived from an EMBL/GenBank/DDBJ whole genome shotgun (WGS) entry which is preliminary data.</text>
</comment>
<organism evidence="2 3">
    <name type="scientific">Candidatus Lloydbacteria bacterium RIFCSPHIGHO2_02_FULL_51_22</name>
    <dbReference type="NCBI Taxonomy" id="1798663"/>
    <lineage>
        <taxon>Bacteria</taxon>
        <taxon>Candidatus Lloydiibacteriota</taxon>
    </lineage>
</organism>
<evidence type="ECO:0000313" key="3">
    <source>
        <dbReference type="Proteomes" id="UP000178099"/>
    </source>
</evidence>
<sequence length="226" mass="25192">MNKRYIQAGIQVLIILAIGVGFVWFSSSFNKEKPPEEIVREVVKDVVRKKPSCPNTSDYFNELKSTGQIVVLAKDLKSYGANGLFTNIKRTVVKSPSSGSQIACGYLFVKAQADNRPLQQQWEHPYVKPGQFGGHLSLESTIANKEVENTTELLFNLSNMVYTEKLSSELRKADWAALLNVSDRTDFDIALNTTDPGGIINEVSIAYQCWSPETGQSTHDCRLIVE</sequence>
<keyword evidence="1" id="KW-1133">Transmembrane helix</keyword>